<sequence>MRFIGAGERDDIEYRVLRTFWTVPNVLTVLRFLLVPVFVWLVAEHEYAWATLTLAVLGSTDWVDGYLARRLNQISTVGKWLDPAADRLALIVVAATFVVAGIAPAWLVYSIVIPDIVLIVNALVLFGGSPNLPVSNLGKIRTALLLAGTPLLLFGRVEGPHGATITAVATVLLAIGCILHIVAAVGYFLQARRKAAALRAGKPWSG</sequence>
<keyword evidence="7" id="KW-0443">Lipid metabolism</keyword>
<dbReference type="InterPro" id="IPR050324">
    <property type="entry name" value="CDP-alcohol_PTase-I"/>
</dbReference>
<keyword evidence="14" id="KW-1185">Reference proteome</keyword>
<evidence type="ECO:0000256" key="3">
    <source>
        <dbReference type="ARBA" id="ARBA00022516"/>
    </source>
</evidence>
<evidence type="ECO:0000256" key="9">
    <source>
        <dbReference type="ARBA" id="ARBA00023209"/>
    </source>
</evidence>
<evidence type="ECO:0000313" key="13">
    <source>
        <dbReference type="EMBL" id="MFB0835203.1"/>
    </source>
</evidence>
<evidence type="ECO:0000256" key="5">
    <source>
        <dbReference type="ARBA" id="ARBA00022692"/>
    </source>
</evidence>
<keyword evidence="10" id="KW-1208">Phospholipid metabolism</keyword>
<dbReference type="Pfam" id="PF01066">
    <property type="entry name" value="CDP-OH_P_transf"/>
    <property type="match status" value="1"/>
</dbReference>
<dbReference type="PANTHER" id="PTHR14269:SF62">
    <property type="entry name" value="CDP-DIACYLGLYCEROL--GLYCEROL-3-PHOSPHATE 3-PHOSPHATIDYLTRANSFERASE 1, CHLOROPLASTIC"/>
    <property type="match status" value="1"/>
</dbReference>
<dbReference type="PROSITE" id="PS00379">
    <property type="entry name" value="CDP_ALCOHOL_P_TRANSF"/>
    <property type="match status" value="1"/>
</dbReference>
<reference evidence="13 14" key="1">
    <citation type="submission" date="2024-09" db="EMBL/GenBank/DDBJ databases">
        <authorList>
            <person name="Salinas-Garcia M.A."/>
            <person name="Prieme A."/>
        </authorList>
    </citation>
    <scope>NUCLEOTIDE SEQUENCE [LARGE SCALE GENOMIC DNA]</scope>
    <source>
        <strain evidence="13 14">DSM 21081</strain>
    </source>
</reference>
<feature type="transmembrane region" description="Helical" evidence="12">
    <location>
        <begin position="20"/>
        <end position="41"/>
    </location>
</feature>
<protein>
    <submittedName>
        <fullName evidence="13">CDP-alcohol phosphatidyltransferase family protein</fullName>
    </submittedName>
</protein>
<evidence type="ECO:0000256" key="10">
    <source>
        <dbReference type="ARBA" id="ARBA00023264"/>
    </source>
</evidence>
<accession>A0ABV4UNJ0</accession>
<evidence type="ECO:0000256" key="11">
    <source>
        <dbReference type="RuleBase" id="RU003750"/>
    </source>
</evidence>
<keyword evidence="6 12" id="KW-1133">Transmembrane helix</keyword>
<evidence type="ECO:0000256" key="12">
    <source>
        <dbReference type="SAM" id="Phobius"/>
    </source>
</evidence>
<feature type="transmembrane region" description="Helical" evidence="12">
    <location>
        <begin position="88"/>
        <end position="105"/>
    </location>
</feature>
<keyword evidence="3" id="KW-0444">Lipid biosynthesis</keyword>
<dbReference type="PANTHER" id="PTHR14269">
    <property type="entry name" value="CDP-DIACYLGLYCEROL--GLYCEROL-3-PHOSPHATE 3-PHOSPHATIDYLTRANSFERASE-RELATED"/>
    <property type="match status" value="1"/>
</dbReference>
<dbReference type="PIRSF" id="PIRSF000847">
    <property type="entry name" value="Phos_ph_gly_syn"/>
    <property type="match status" value="1"/>
</dbReference>
<keyword evidence="4 11" id="KW-0808">Transferase</keyword>
<dbReference type="RefSeq" id="WP_373972374.1">
    <property type="nucleotide sequence ID" value="NZ_JBHDLJ010000008.1"/>
</dbReference>
<keyword evidence="9" id="KW-0594">Phospholipid biosynthesis</keyword>
<evidence type="ECO:0000256" key="1">
    <source>
        <dbReference type="ARBA" id="ARBA00004141"/>
    </source>
</evidence>
<keyword evidence="8 12" id="KW-0472">Membrane</keyword>
<feature type="transmembrane region" description="Helical" evidence="12">
    <location>
        <begin position="163"/>
        <end position="189"/>
    </location>
</feature>
<name>A0ABV4UNJ0_9MICC</name>
<feature type="transmembrane region" description="Helical" evidence="12">
    <location>
        <begin position="111"/>
        <end position="128"/>
    </location>
</feature>
<dbReference type="Proteomes" id="UP001575652">
    <property type="component" value="Unassembled WGS sequence"/>
</dbReference>
<dbReference type="Gene3D" id="1.20.120.1760">
    <property type="match status" value="1"/>
</dbReference>
<comment type="caution">
    <text evidence="13">The sequence shown here is derived from an EMBL/GenBank/DDBJ whole genome shotgun (WGS) entry which is preliminary data.</text>
</comment>
<dbReference type="InterPro" id="IPR043130">
    <property type="entry name" value="CDP-OH_PTrfase_TM_dom"/>
</dbReference>
<dbReference type="InterPro" id="IPR048254">
    <property type="entry name" value="CDP_ALCOHOL_P_TRANSF_CS"/>
</dbReference>
<evidence type="ECO:0000256" key="4">
    <source>
        <dbReference type="ARBA" id="ARBA00022679"/>
    </source>
</evidence>
<evidence type="ECO:0000256" key="7">
    <source>
        <dbReference type="ARBA" id="ARBA00023098"/>
    </source>
</evidence>
<dbReference type="EMBL" id="JBHDLJ010000008">
    <property type="protein sequence ID" value="MFB0835203.1"/>
    <property type="molecule type" value="Genomic_DNA"/>
</dbReference>
<dbReference type="InterPro" id="IPR000462">
    <property type="entry name" value="CDP-OH_P_trans"/>
</dbReference>
<keyword evidence="5 12" id="KW-0812">Transmembrane</keyword>
<dbReference type="InterPro" id="IPR004570">
    <property type="entry name" value="Phosphatidylglycerol_P_synth"/>
</dbReference>
<comment type="similarity">
    <text evidence="2 11">Belongs to the CDP-alcohol phosphatidyltransferase class-I family.</text>
</comment>
<evidence type="ECO:0000256" key="2">
    <source>
        <dbReference type="ARBA" id="ARBA00010441"/>
    </source>
</evidence>
<evidence type="ECO:0000313" key="14">
    <source>
        <dbReference type="Proteomes" id="UP001575652"/>
    </source>
</evidence>
<evidence type="ECO:0000256" key="6">
    <source>
        <dbReference type="ARBA" id="ARBA00022989"/>
    </source>
</evidence>
<evidence type="ECO:0000256" key="8">
    <source>
        <dbReference type="ARBA" id="ARBA00023136"/>
    </source>
</evidence>
<gene>
    <name evidence="13" type="ORF">ACETWP_11435</name>
</gene>
<organism evidence="13 14">
    <name type="scientific">Arthrobacter halodurans</name>
    <dbReference type="NCBI Taxonomy" id="516699"/>
    <lineage>
        <taxon>Bacteria</taxon>
        <taxon>Bacillati</taxon>
        <taxon>Actinomycetota</taxon>
        <taxon>Actinomycetes</taxon>
        <taxon>Micrococcales</taxon>
        <taxon>Micrococcaceae</taxon>
        <taxon>Arthrobacter</taxon>
    </lineage>
</organism>
<comment type="subcellular location">
    <subcellularLocation>
        <location evidence="1">Membrane</location>
        <topology evidence="1">Multi-pass membrane protein</topology>
    </subcellularLocation>
</comment>
<proteinExistence type="inferred from homology"/>